<dbReference type="Proteomes" id="UP000295264">
    <property type="component" value="Unassembled WGS sequence"/>
</dbReference>
<comment type="caution">
    <text evidence="1">The sequence shown here is derived from an EMBL/GenBank/DDBJ whole genome shotgun (WGS) entry which is preliminary data.</text>
</comment>
<evidence type="ECO:0000313" key="2">
    <source>
        <dbReference type="Proteomes" id="UP000295264"/>
    </source>
</evidence>
<sequence>YLFRYQKTFRCYAKLLQGDFCDSRAKKAILDPSFINFLE</sequence>
<organism evidence="1 2">
    <name type="scientific">Sousa chinensis</name>
    <name type="common">Indo-pacific humpbacked dolphin</name>
    <name type="synonym">Steno chinensis</name>
    <dbReference type="NCBI Taxonomy" id="103600"/>
    <lineage>
        <taxon>Eukaryota</taxon>
        <taxon>Metazoa</taxon>
        <taxon>Chordata</taxon>
        <taxon>Craniata</taxon>
        <taxon>Vertebrata</taxon>
        <taxon>Euteleostomi</taxon>
        <taxon>Mammalia</taxon>
        <taxon>Eutheria</taxon>
        <taxon>Laurasiatheria</taxon>
        <taxon>Artiodactyla</taxon>
        <taxon>Whippomorpha</taxon>
        <taxon>Cetacea</taxon>
        <taxon>Odontoceti</taxon>
        <taxon>Delphinidae</taxon>
        <taxon>Sousa</taxon>
    </lineage>
</organism>
<proteinExistence type="predicted"/>
<gene>
    <name evidence="1" type="ORF">DBR06_SOUSAS38610006</name>
</gene>
<evidence type="ECO:0000313" key="1">
    <source>
        <dbReference type="EMBL" id="TEA34633.1"/>
    </source>
</evidence>
<feature type="non-terminal residue" evidence="1">
    <location>
        <position position="1"/>
    </location>
</feature>
<accession>A0A484GFY8</accession>
<reference evidence="1 2" key="1">
    <citation type="journal article" date="2018" name="Genomics">
        <title>Molecular footprints of inshore aquatic adaptation in Indo-Pacific humpback dolphin (Sousa chinensis).</title>
        <authorList>
            <person name="Ming Y."/>
            <person name="Jian J."/>
            <person name="Yu F."/>
            <person name="Yu X."/>
            <person name="Wang J."/>
            <person name="Liu W."/>
        </authorList>
    </citation>
    <scope>NUCLEOTIDE SEQUENCE [LARGE SCALE GENOMIC DNA]</scope>
    <source>
        <strain evidence="1">MY-2018</strain>
        <tissue evidence="1">Skin</tissue>
    </source>
</reference>
<dbReference type="EMBL" id="QWLN02008932">
    <property type="protein sequence ID" value="TEA34633.1"/>
    <property type="molecule type" value="Genomic_DNA"/>
</dbReference>
<name>A0A484GFY8_SOUCH</name>
<keyword evidence="2" id="KW-1185">Reference proteome</keyword>
<protein>
    <submittedName>
        <fullName evidence="1">Uncharacterized protein</fullName>
    </submittedName>
</protein>
<dbReference type="AlphaFoldDB" id="A0A484GFY8"/>